<dbReference type="InterPro" id="IPR000215">
    <property type="entry name" value="Serpin_fam"/>
</dbReference>
<keyword evidence="5" id="KW-0722">Serine protease inhibitor</keyword>
<dbReference type="InterPro" id="IPR036186">
    <property type="entry name" value="Serpin_sf"/>
</dbReference>
<reference evidence="10" key="2">
    <citation type="submission" date="2021-09" db="EMBL/GenBank/DDBJ databases">
        <authorList>
            <person name="Jia N."/>
            <person name="Wang J."/>
            <person name="Shi W."/>
            <person name="Du L."/>
            <person name="Sun Y."/>
            <person name="Zhan W."/>
            <person name="Jiang J."/>
            <person name="Wang Q."/>
            <person name="Zhang B."/>
            <person name="Ji P."/>
            <person name="Sakyi L.B."/>
            <person name="Cui X."/>
            <person name="Yuan T."/>
            <person name="Jiang B."/>
            <person name="Yang W."/>
            <person name="Lam T.T.-Y."/>
            <person name="Chang Q."/>
            <person name="Ding S."/>
            <person name="Wang X."/>
            <person name="Zhu J."/>
            <person name="Ruan X."/>
            <person name="Zhao L."/>
            <person name="Wei J."/>
            <person name="Que T."/>
            <person name="Du C."/>
            <person name="Cheng J."/>
            <person name="Dai P."/>
            <person name="Han X."/>
            <person name="Huang E."/>
            <person name="Gao Y."/>
            <person name="Liu J."/>
            <person name="Shao H."/>
            <person name="Ye R."/>
            <person name="Li L."/>
            <person name="Wei W."/>
            <person name="Wang X."/>
            <person name="Wang C."/>
            <person name="Huo Q."/>
            <person name="Li W."/>
            <person name="Guo W."/>
            <person name="Chen H."/>
            <person name="Chen S."/>
            <person name="Zhou L."/>
            <person name="Zhou L."/>
            <person name="Ni X."/>
            <person name="Tian J."/>
            <person name="Zhou Y."/>
            <person name="Sheng Y."/>
            <person name="Liu T."/>
            <person name="Pan Y."/>
            <person name="Xia L."/>
            <person name="Li J."/>
            <person name="Zhao F."/>
            <person name="Cao W."/>
        </authorList>
    </citation>
    <scope>NUCLEOTIDE SEQUENCE</scope>
    <source>
        <strain evidence="10">Rmic-2018</strain>
        <tissue evidence="10">Larvae</tissue>
    </source>
</reference>
<feature type="domain" description="Serpin" evidence="9">
    <location>
        <begin position="94"/>
        <end position="484"/>
    </location>
</feature>
<protein>
    <recommendedName>
        <fullName evidence="9">Serpin domain-containing protein</fullName>
    </recommendedName>
</protein>
<accession>A0A9J6D0E6</accession>
<feature type="region of interest" description="Disordered" evidence="8">
    <location>
        <begin position="420"/>
        <end position="444"/>
    </location>
</feature>
<dbReference type="PANTHER" id="PTHR11461">
    <property type="entry name" value="SERINE PROTEASE INHIBITOR, SERPIN"/>
    <property type="match status" value="1"/>
</dbReference>
<dbReference type="PANTHER" id="PTHR11461:SF211">
    <property type="entry name" value="GH10112P-RELATED"/>
    <property type="match status" value="1"/>
</dbReference>
<dbReference type="GO" id="GO:0004867">
    <property type="term" value="F:serine-type endopeptidase inhibitor activity"/>
    <property type="evidence" value="ECO:0007669"/>
    <property type="project" value="UniProtKB-KW"/>
</dbReference>
<gene>
    <name evidence="10" type="ORF">HPB51_027341</name>
</gene>
<dbReference type="VEuPathDB" id="VectorBase:LOC119167433"/>
<keyword evidence="3" id="KW-0964">Secreted</keyword>
<comment type="caution">
    <text evidence="10">The sequence shown here is derived from an EMBL/GenBank/DDBJ whole genome shotgun (WGS) entry which is preliminary data.</text>
</comment>
<evidence type="ECO:0000256" key="1">
    <source>
        <dbReference type="ARBA" id="ARBA00004613"/>
    </source>
</evidence>
<feature type="compositionally biased region" description="Polar residues" evidence="8">
    <location>
        <begin position="16"/>
        <end position="27"/>
    </location>
</feature>
<evidence type="ECO:0000256" key="4">
    <source>
        <dbReference type="ARBA" id="ARBA00022690"/>
    </source>
</evidence>
<dbReference type="VEuPathDB" id="VectorBase:LOC119185050"/>
<keyword evidence="4" id="KW-0646">Protease inhibitor</keyword>
<keyword evidence="6" id="KW-0325">Glycoprotein</keyword>
<dbReference type="GO" id="GO:0005615">
    <property type="term" value="C:extracellular space"/>
    <property type="evidence" value="ECO:0007669"/>
    <property type="project" value="InterPro"/>
</dbReference>
<evidence type="ECO:0000256" key="3">
    <source>
        <dbReference type="ARBA" id="ARBA00022525"/>
    </source>
</evidence>
<evidence type="ECO:0000256" key="5">
    <source>
        <dbReference type="ARBA" id="ARBA00022900"/>
    </source>
</evidence>
<feature type="region of interest" description="Disordered" evidence="8">
    <location>
        <begin position="1"/>
        <end position="27"/>
    </location>
</feature>
<reference evidence="10" key="1">
    <citation type="journal article" date="2020" name="Cell">
        <title>Large-Scale Comparative Analyses of Tick Genomes Elucidate Their Genetic Diversity and Vector Capacities.</title>
        <authorList>
            <consortium name="Tick Genome and Microbiome Consortium (TIGMIC)"/>
            <person name="Jia N."/>
            <person name="Wang J."/>
            <person name="Shi W."/>
            <person name="Du L."/>
            <person name="Sun Y."/>
            <person name="Zhan W."/>
            <person name="Jiang J.F."/>
            <person name="Wang Q."/>
            <person name="Zhang B."/>
            <person name="Ji P."/>
            <person name="Bell-Sakyi L."/>
            <person name="Cui X.M."/>
            <person name="Yuan T.T."/>
            <person name="Jiang B.G."/>
            <person name="Yang W.F."/>
            <person name="Lam T.T."/>
            <person name="Chang Q.C."/>
            <person name="Ding S.J."/>
            <person name="Wang X.J."/>
            <person name="Zhu J.G."/>
            <person name="Ruan X.D."/>
            <person name="Zhao L."/>
            <person name="Wei J.T."/>
            <person name="Ye R.Z."/>
            <person name="Que T.C."/>
            <person name="Du C.H."/>
            <person name="Zhou Y.H."/>
            <person name="Cheng J.X."/>
            <person name="Dai P.F."/>
            <person name="Guo W.B."/>
            <person name="Han X.H."/>
            <person name="Huang E.J."/>
            <person name="Li L.F."/>
            <person name="Wei W."/>
            <person name="Gao Y.C."/>
            <person name="Liu J.Z."/>
            <person name="Shao H.Z."/>
            <person name="Wang X."/>
            <person name="Wang C.C."/>
            <person name="Yang T.C."/>
            <person name="Huo Q.B."/>
            <person name="Li W."/>
            <person name="Chen H.Y."/>
            <person name="Chen S.E."/>
            <person name="Zhou L.G."/>
            <person name="Ni X.B."/>
            <person name="Tian J.H."/>
            <person name="Sheng Y."/>
            <person name="Liu T."/>
            <person name="Pan Y.S."/>
            <person name="Xia L.Y."/>
            <person name="Li J."/>
            <person name="Zhao F."/>
            <person name="Cao W.C."/>
        </authorList>
    </citation>
    <scope>NUCLEOTIDE SEQUENCE</scope>
    <source>
        <strain evidence="10">Rmic-2018</strain>
    </source>
</reference>
<dbReference type="Proteomes" id="UP000821866">
    <property type="component" value="Unassembled WGS sequence"/>
</dbReference>
<evidence type="ECO:0000259" key="9">
    <source>
        <dbReference type="SMART" id="SM00093"/>
    </source>
</evidence>
<dbReference type="InterPro" id="IPR023796">
    <property type="entry name" value="Serpin_dom"/>
</dbReference>
<dbReference type="Gene3D" id="2.30.39.10">
    <property type="entry name" value="Alpha-1-antitrypsin, domain 1"/>
    <property type="match status" value="1"/>
</dbReference>
<comment type="subcellular location">
    <subcellularLocation>
        <location evidence="1">Secreted</location>
    </subcellularLocation>
</comment>
<proteinExistence type="inferred from homology"/>
<evidence type="ECO:0000256" key="7">
    <source>
        <dbReference type="RuleBase" id="RU000411"/>
    </source>
</evidence>
<evidence type="ECO:0000313" key="10">
    <source>
        <dbReference type="EMBL" id="KAH7964418.1"/>
    </source>
</evidence>
<name>A0A9J6D0E6_RHIMP</name>
<dbReference type="SUPFAM" id="SSF56574">
    <property type="entry name" value="Serpins"/>
    <property type="match status" value="1"/>
</dbReference>
<evidence type="ECO:0000256" key="8">
    <source>
        <dbReference type="SAM" id="MobiDB-lite"/>
    </source>
</evidence>
<sequence>MSFRLDAGPSRRHSSVAAQKATTQQSHRLSVCTSTSSTCSYATSKSTDSEARPPADTCDISSEPLQTDSEITRFLHGTFNIEPEMTGPLLQFPLDLYRRMRQEGGNVVVSPWYLACMLVTMYHGSGGDTRSQIARLLHTDDDGQIVARFDSHASRLFCRDFHKPRHTHSGLNVTSYAGLYHDARVNLSAEFKEPLSNLDIHFHVQDFAESPEQSRLTLDGFLRALTGFCFERDIFSGDSMDLDTVVILASVFCFGSRWFAAGGAQRSKGKFRPEYAGDDRGGEDVPTLSLTGNFRHARFHKGDPFSGIVVDLPYQDPRRSLVMFVPAPNSSLVELEKALTAATILTCLGRLEHRGLVTVTMPKMKVKCVTDLKRYLQPMGVTDAFNDTADFVNMARIVGLRLSAAKHLAVFRAGHKGPKVPSTQAKGCSLRRRPDAVTVATEEREEHTWPILTRSNEKNRHQSVVETPRSPLQVVSFDLVAEEPVVCSFLKTGSEDSPLEIAAHNLRVTTHLRFIAGPPDDNGVEADRRVLDQYDGPLVTTLRTGRVSVNVDDASGSAGNATVGLLRHLALAAIQDSWEELFVSQFVKVLKNR</sequence>
<dbReference type="EMBL" id="JABSTU010003960">
    <property type="protein sequence ID" value="KAH7964418.1"/>
    <property type="molecule type" value="Genomic_DNA"/>
</dbReference>
<organism evidence="10 11">
    <name type="scientific">Rhipicephalus microplus</name>
    <name type="common">Cattle tick</name>
    <name type="synonym">Boophilus microplus</name>
    <dbReference type="NCBI Taxonomy" id="6941"/>
    <lineage>
        <taxon>Eukaryota</taxon>
        <taxon>Metazoa</taxon>
        <taxon>Ecdysozoa</taxon>
        <taxon>Arthropoda</taxon>
        <taxon>Chelicerata</taxon>
        <taxon>Arachnida</taxon>
        <taxon>Acari</taxon>
        <taxon>Parasitiformes</taxon>
        <taxon>Ixodida</taxon>
        <taxon>Ixodoidea</taxon>
        <taxon>Ixodidae</taxon>
        <taxon>Rhipicephalinae</taxon>
        <taxon>Rhipicephalus</taxon>
        <taxon>Boophilus</taxon>
    </lineage>
</organism>
<dbReference type="SMART" id="SM00093">
    <property type="entry name" value="SERPIN"/>
    <property type="match status" value="1"/>
</dbReference>
<dbReference type="InterPro" id="IPR042178">
    <property type="entry name" value="Serpin_sf_1"/>
</dbReference>
<comment type="similarity">
    <text evidence="2 7">Belongs to the serpin family.</text>
</comment>
<dbReference type="AlphaFoldDB" id="A0A9J6D0E6"/>
<keyword evidence="11" id="KW-1185">Reference proteome</keyword>
<evidence type="ECO:0000313" key="11">
    <source>
        <dbReference type="Proteomes" id="UP000821866"/>
    </source>
</evidence>
<dbReference type="InterPro" id="IPR042185">
    <property type="entry name" value="Serpin_sf_2"/>
</dbReference>
<dbReference type="Gene3D" id="3.30.497.10">
    <property type="entry name" value="Antithrombin, subunit I, domain 2"/>
    <property type="match status" value="1"/>
</dbReference>
<dbReference type="Pfam" id="PF00079">
    <property type="entry name" value="Serpin"/>
    <property type="match status" value="1"/>
</dbReference>
<evidence type="ECO:0000256" key="6">
    <source>
        <dbReference type="ARBA" id="ARBA00023180"/>
    </source>
</evidence>
<evidence type="ECO:0000256" key="2">
    <source>
        <dbReference type="ARBA" id="ARBA00009500"/>
    </source>
</evidence>